<sequence length="205" mass="23715">MPKRNVSFLGQSGLSESESPGKLKMLTLSPFVSRWRNYSIIVWRKRDKWMLQLELEESWSTDENYLRFKRIPFDESLVPQLTRRQQGFTHWPDESIIMLGVNIVKRGPPFTAASWHLFWPDHQSFIEELSDKIINNPKPRPQPLPLLVYRGEEALRNFDKRGPPMAFSFGNGDDTIGDDYTGGKGMLRAYPGGPNRIPKPSLARR</sequence>
<protein>
    <submittedName>
        <fullName evidence="1">Uncharacterized protein</fullName>
    </submittedName>
</protein>
<gene>
    <name evidence="1" type="ORF">Clacol_000934</name>
</gene>
<keyword evidence="2" id="KW-1185">Reference proteome</keyword>
<reference evidence="1" key="1">
    <citation type="submission" date="2021-10" db="EMBL/GenBank/DDBJ databases">
        <title>De novo Genome Assembly of Clathrus columnatus (Basidiomycota, Fungi) Using Illumina and Nanopore Sequence Data.</title>
        <authorList>
            <person name="Ogiso-Tanaka E."/>
            <person name="Itagaki H."/>
            <person name="Hosoya T."/>
            <person name="Hosaka K."/>
        </authorList>
    </citation>
    <scope>NUCLEOTIDE SEQUENCE</scope>
    <source>
        <strain evidence="1">MO-923</strain>
    </source>
</reference>
<accession>A0AAV4ZZS8</accession>
<dbReference type="AlphaFoldDB" id="A0AAV4ZZS8"/>
<evidence type="ECO:0000313" key="2">
    <source>
        <dbReference type="Proteomes" id="UP001050691"/>
    </source>
</evidence>
<organism evidence="1 2">
    <name type="scientific">Clathrus columnatus</name>
    <dbReference type="NCBI Taxonomy" id="1419009"/>
    <lineage>
        <taxon>Eukaryota</taxon>
        <taxon>Fungi</taxon>
        <taxon>Dikarya</taxon>
        <taxon>Basidiomycota</taxon>
        <taxon>Agaricomycotina</taxon>
        <taxon>Agaricomycetes</taxon>
        <taxon>Phallomycetidae</taxon>
        <taxon>Phallales</taxon>
        <taxon>Clathraceae</taxon>
        <taxon>Clathrus</taxon>
    </lineage>
</organism>
<name>A0AAV4ZZS8_9AGAM</name>
<dbReference type="EMBL" id="BPWL01000001">
    <property type="protein sequence ID" value="GJJ06738.1"/>
    <property type="molecule type" value="Genomic_DNA"/>
</dbReference>
<comment type="caution">
    <text evidence="1">The sequence shown here is derived from an EMBL/GenBank/DDBJ whole genome shotgun (WGS) entry which is preliminary data.</text>
</comment>
<dbReference type="Proteomes" id="UP001050691">
    <property type="component" value="Unassembled WGS sequence"/>
</dbReference>
<evidence type="ECO:0000313" key="1">
    <source>
        <dbReference type="EMBL" id="GJJ06738.1"/>
    </source>
</evidence>
<proteinExistence type="predicted"/>